<dbReference type="PANTHER" id="PTHR30193">
    <property type="entry name" value="ABC TRANSPORTER PERMEASE PROTEIN"/>
    <property type="match status" value="1"/>
</dbReference>
<dbReference type="InterPro" id="IPR051393">
    <property type="entry name" value="ABC_transporter_permease"/>
</dbReference>
<feature type="transmembrane region" description="Helical" evidence="7">
    <location>
        <begin position="113"/>
        <end position="133"/>
    </location>
</feature>
<proteinExistence type="predicted"/>
<sequence length="229" mass="26538">MLSRFLERQTIGQKQALTAWLFLLIPILFYVIIRFYPTFEAFFVSTLKWNLLGKQKFIGFKNYIKLFEDEEFWLVLINTFKYALIGVPISLLFSFLIAYYLNEITFGHETIRALYFIPFLTTAVAMAWVWRWLYQPVPIGYFNIILSWFGIAQQPFLKSLDQALYSIMAPAVWAGLGFQIIIFLAGIRAIPQSHFEASSIDGAGRIQVLREIILPALRPTILFLVVIST</sequence>
<feature type="transmembrane region" description="Helical" evidence="7">
    <location>
        <begin position="20"/>
        <end position="39"/>
    </location>
</feature>
<keyword evidence="6 7" id="KW-0472">Membrane</keyword>
<evidence type="ECO:0000259" key="8">
    <source>
        <dbReference type="PROSITE" id="PS50928"/>
    </source>
</evidence>
<dbReference type="PANTHER" id="PTHR30193:SF37">
    <property type="entry name" value="INNER MEMBRANE ABC TRANSPORTER PERMEASE PROTEIN YCJO"/>
    <property type="match status" value="1"/>
</dbReference>
<feature type="transmembrane region" description="Helical" evidence="7">
    <location>
        <begin position="82"/>
        <end position="101"/>
    </location>
</feature>
<feature type="non-terminal residue" evidence="9">
    <location>
        <position position="229"/>
    </location>
</feature>
<feature type="domain" description="ABC transmembrane type-1" evidence="8">
    <location>
        <begin position="76"/>
        <end position="229"/>
    </location>
</feature>
<gene>
    <name evidence="9" type="ORF">METZ01_LOCUS412963</name>
</gene>
<dbReference type="InterPro" id="IPR000515">
    <property type="entry name" value="MetI-like"/>
</dbReference>
<keyword evidence="2" id="KW-0813">Transport</keyword>
<accession>A0A382WN70</accession>
<evidence type="ECO:0000256" key="7">
    <source>
        <dbReference type="SAM" id="Phobius"/>
    </source>
</evidence>
<dbReference type="AlphaFoldDB" id="A0A382WN70"/>
<dbReference type="SUPFAM" id="SSF161098">
    <property type="entry name" value="MetI-like"/>
    <property type="match status" value="1"/>
</dbReference>
<dbReference type="CDD" id="cd06261">
    <property type="entry name" value="TM_PBP2"/>
    <property type="match status" value="1"/>
</dbReference>
<evidence type="ECO:0000256" key="4">
    <source>
        <dbReference type="ARBA" id="ARBA00022692"/>
    </source>
</evidence>
<keyword evidence="5 7" id="KW-1133">Transmembrane helix</keyword>
<dbReference type="InterPro" id="IPR035906">
    <property type="entry name" value="MetI-like_sf"/>
</dbReference>
<dbReference type="EMBL" id="UINC01161110">
    <property type="protein sequence ID" value="SVD60109.1"/>
    <property type="molecule type" value="Genomic_DNA"/>
</dbReference>
<dbReference type="PROSITE" id="PS50928">
    <property type="entry name" value="ABC_TM1"/>
    <property type="match status" value="1"/>
</dbReference>
<evidence type="ECO:0000256" key="5">
    <source>
        <dbReference type="ARBA" id="ARBA00022989"/>
    </source>
</evidence>
<keyword evidence="4 7" id="KW-0812">Transmembrane</keyword>
<reference evidence="9" key="1">
    <citation type="submission" date="2018-05" db="EMBL/GenBank/DDBJ databases">
        <authorList>
            <person name="Lanie J.A."/>
            <person name="Ng W.-L."/>
            <person name="Kazmierczak K.M."/>
            <person name="Andrzejewski T.M."/>
            <person name="Davidsen T.M."/>
            <person name="Wayne K.J."/>
            <person name="Tettelin H."/>
            <person name="Glass J.I."/>
            <person name="Rusch D."/>
            <person name="Podicherti R."/>
            <person name="Tsui H.-C.T."/>
            <person name="Winkler M.E."/>
        </authorList>
    </citation>
    <scope>NUCLEOTIDE SEQUENCE</scope>
</reference>
<evidence type="ECO:0000256" key="6">
    <source>
        <dbReference type="ARBA" id="ARBA00023136"/>
    </source>
</evidence>
<evidence type="ECO:0000256" key="2">
    <source>
        <dbReference type="ARBA" id="ARBA00022448"/>
    </source>
</evidence>
<dbReference type="GO" id="GO:0055085">
    <property type="term" value="P:transmembrane transport"/>
    <property type="evidence" value="ECO:0007669"/>
    <property type="project" value="InterPro"/>
</dbReference>
<protein>
    <recommendedName>
        <fullName evidence="8">ABC transmembrane type-1 domain-containing protein</fullName>
    </recommendedName>
</protein>
<organism evidence="9">
    <name type="scientific">marine metagenome</name>
    <dbReference type="NCBI Taxonomy" id="408172"/>
    <lineage>
        <taxon>unclassified sequences</taxon>
        <taxon>metagenomes</taxon>
        <taxon>ecological metagenomes</taxon>
    </lineage>
</organism>
<dbReference type="GO" id="GO:0005886">
    <property type="term" value="C:plasma membrane"/>
    <property type="evidence" value="ECO:0007669"/>
    <property type="project" value="UniProtKB-SubCell"/>
</dbReference>
<name>A0A382WN70_9ZZZZ</name>
<evidence type="ECO:0000313" key="9">
    <source>
        <dbReference type="EMBL" id="SVD60109.1"/>
    </source>
</evidence>
<evidence type="ECO:0000256" key="3">
    <source>
        <dbReference type="ARBA" id="ARBA00022475"/>
    </source>
</evidence>
<evidence type="ECO:0000256" key="1">
    <source>
        <dbReference type="ARBA" id="ARBA00004651"/>
    </source>
</evidence>
<dbReference type="Pfam" id="PF00528">
    <property type="entry name" value="BPD_transp_1"/>
    <property type="match status" value="1"/>
</dbReference>
<feature type="transmembrane region" description="Helical" evidence="7">
    <location>
        <begin position="163"/>
        <end position="187"/>
    </location>
</feature>
<dbReference type="Gene3D" id="1.10.3720.10">
    <property type="entry name" value="MetI-like"/>
    <property type="match status" value="1"/>
</dbReference>
<comment type="subcellular location">
    <subcellularLocation>
        <location evidence="1">Cell membrane</location>
        <topology evidence="1">Multi-pass membrane protein</topology>
    </subcellularLocation>
</comment>
<keyword evidence="3" id="KW-1003">Cell membrane</keyword>